<accession>A0A3B1ACC6</accession>
<dbReference type="EMBL" id="UOFV01000263">
    <property type="protein sequence ID" value="VAX01652.1"/>
    <property type="molecule type" value="Genomic_DNA"/>
</dbReference>
<organism evidence="1">
    <name type="scientific">hydrothermal vent metagenome</name>
    <dbReference type="NCBI Taxonomy" id="652676"/>
    <lineage>
        <taxon>unclassified sequences</taxon>
        <taxon>metagenomes</taxon>
        <taxon>ecological metagenomes</taxon>
    </lineage>
</organism>
<feature type="non-terminal residue" evidence="1">
    <location>
        <position position="54"/>
    </location>
</feature>
<reference evidence="1" key="1">
    <citation type="submission" date="2018-06" db="EMBL/GenBank/DDBJ databases">
        <authorList>
            <person name="Zhirakovskaya E."/>
        </authorList>
    </citation>
    <scope>NUCLEOTIDE SEQUENCE</scope>
</reference>
<sequence length="54" mass="6354">MLSPTILKGQQIPLIHEAHADDSYLLNIIDGEWFEILYNFPWADYRNHAAAYYD</sequence>
<gene>
    <name evidence="1" type="ORF">MNBD_GAMMA19-1773</name>
</gene>
<protein>
    <submittedName>
        <fullName evidence="1">Uncharacterized protein</fullName>
    </submittedName>
</protein>
<evidence type="ECO:0000313" key="1">
    <source>
        <dbReference type="EMBL" id="VAX01652.1"/>
    </source>
</evidence>
<name>A0A3B1ACC6_9ZZZZ</name>
<proteinExistence type="predicted"/>
<dbReference type="AlphaFoldDB" id="A0A3B1ACC6"/>